<dbReference type="PANTHER" id="PTHR33067:SF9">
    <property type="entry name" value="RNA-DIRECTED DNA POLYMERASE"/>
    <property type="match status" value="1"/>
</dbReference>
<dbReference type="PANTHER" id="PTHR33067">
    <property type="entry name" value="RNA-DIRECTED DNA POLYMERASE-RELATED"/>
    <property type="match status" value="1"/>
</dbReference>
<sequence length="258" mass="28010">MQTNMTSLTNSNLELKNMFGQFMKMNTASSLGSGTLPSNSVTNLKEDLKGITTRSGTAYQGPTIPTTSSSSPKVVERGTDVTKNTVPPTNNGSTKDVQPPVVQIETPKPNSEPVVAPVVAPVSAPKPNQKPSILYPSRFHDQKLRDKANDQKDKIFQIFQDLDFNISFADALILMPNFGPAIKSLLTNKDKLYELARTPLNEHCSAVLLKKLPEKLGDPGKFLIPGDFSGMDERLAMADLGASINLMPLSGWNKLSLP</sequence>
<feature type="non-terminal residue" evidence="2">
    <location>
        <position position="258"/>
    </location>
</feature>
<feature type="region of interest" description="Disordered" evidence="1">
    <location>
        <begin position="54"/>
        <end position="99"/>
    </location>
</feature>
<reference evidence="2" key="1">
    <citation type="journal article" date="2019" name="Sci. Rep.">
        <title>Draft genome of Tanacetum cinerariifolium, the natural source of mosquito coil.</title>
        <authorList>
            <person name="Yamashiro T."/>
            <person name="Shiraishi A."/>
            <person name="Satake H."/>
            <person name="Nakayama K."/>
        </authorList>
    </citation>
    <scope>NUCLEOTIDE SEQUENCE</scope>
</reference>
<name>A0A699RLK6_TANCI</name>
<keyword evidence="2" id="KW-0808">Transferase</keyword>
<keyword evidence="2" id="KW-0695">RNA-directed DNA polymerase</keyword>
<accession>A0A699RLK6</accession>
<evidence type="ECO:0000256" key="1">
    <source>
        <dbReference type="SAM" id="MobiDB-lite"/>
    </source>
</evidence>
<proteinExistence type="predicted"/>
<feature type="compositionally biased region" description="Low complexity" evidence="1">
    <location>
        <begin position="62"/>
        <end position="72"/>
    </location>
</feature>
<feature type="compositionally biased region" description="Polar residues" evidence="1">
    <location>
        <begin position="81"/>
        <end position="96"/>
    </location>
</feature>
<dbReference type="GO" id="GO:0003964">
    <property type="term" value="F:RNA-directed DNA polymerase activity"/>
    <property type="evidence" value="ECO:0007669"/>
    <property type="project" value="UniProtKB-KW"/>
</dbReference>
<protein>
    <submittedName>
        <fullName evidence="2">Reverse transcriptase domain-containing protein</fullName>
    </submittedName>
</protein>
<keyword evidence="2" id="KW-0548">Nucleotidyltransferase</keyword>
<organism evidence="2">
    <name type="scientific">Tanacetum cinerariifolium</name>
    <name type="common">Dalmatian daisy</name>
    <name type="synonym">Chrysanthemum cinerariifolium</name>
    <dbReference type="NCBI Taxonomy" id="118510"/>
    <lineage>
        <taxon>Eukaryota</taxon>
        <taxon>Viridiplantae</taxon>
        <taxon>Streptophyta</taxon>
        <taxon>Embryophyta</taxon>
        <taxon>Tracheophyta</taxon>
        <taxon>Spermatophyta</taxon>
        <taxon>Magnoliopsida</taxon>
        <taxon>eudicotyledons</taxon>
        <taxon>Gunneridae</taxon>
        <taxon>Pentapetalae</taxon>
        <taxon>asterids</taxon>
        <taxon>campanulids</taxon>
        <taxon>Asterales</taxon>
        <taxon>Asteraceae</taxon>
        <taxon>Asteroideae</taxon>
        <taxon>Anthemideae</taxon>
        <taxon>Anthemidinae</taxon>
        <taxon>Tanacetum</taxon>
    </lineage>
</organism>
<evidence type="ECO:0000313" key="2">
    <source>
        <dbReference type="EMBL" id="GFC86905.1"/>
    </source>
</evidence>
<gene>
    <name evidence="2" type="ORF">Tci_858875</name>
</gene>
<dbReference type="AlphaFoldDB" id="A0A699RLK6"/>
<comment type="caution">
    <text evidence="2">The sequence shown here is derived from an EMBL/GenBank/DDBJ whole genome shotgun (WGS) entry which is preliminary data.</text>
</comment>
<dbReference type="EMBL" id="BKCJ011107635">
    <property type="protein sequence ID" value="GFC86905.1"/>
    <property type="molecule type" value="Genomic_DNA"/>
</dbReference>